<evidence type="ECO:0000256" key="2">
    <source>
        <dbReference type="ARBA" id="ARBA00023276"/>
    </source>
</evidence>
<name>A0A4Q7N2C4_9BURK</name>
<organism evidence="4 5">
    <name type="scientific">Kerstersia gyiorum</name>
    <dbReference type="NCBI Taxonomy" id="206506"/>
    <lineage>
        <taxon>Bacteria</taxon>
        <taxon>Pseudomonadati</taxon>
        <taxon>Pseudomonadota</taxon>
        <taxon>Betaproteobacteria</taxon>
        <taxon>Burkholderiales</taxon>
        <taxon>Alcaligenaceae</taxon>
        <taxon>Kerstersia</taxon>
    </lineage>
</organism>
<dbReference type="Pfam" id="PF14870">
    <property type="entry name" value="PSII_BNR"/>
    <property type="match status" value="2"/>
</dbReference>
<evidence type="ECO:0000313" key="5">
    <source>
        <dbReference type="Proteomes" id="UP000292039"/>
    </source>
</evidence>
<evidence type="ECO:0000259" key="3">
    <source>
        <dbReference type="Pfam" id="PF14870"/>
    </source>
</evidence>
<sequence length="369" mass="37962">MAALCMPAGAAGVLPGSGARPAGVLAATGMLAGGQDARAGQPVAPALRREALVTPRAGHAVLQAAARAGQRLVAVGERGVLLVSEDEGGHWRQIVLPTSVALTAVSFADARHGWVAGHGGSILASQDGGLHWTRQLDGAQAARMLLEHAQGSGSPPAIAEARRLVEEGADKPFLDILFTDTRHGWAVGAYNLAFRTADGGASWEPVSARLPNPGALHLYAVRVLGQTVLIAGEQGLVMVSHDEGRSFQRLSVPYAGSWFAAELLGPQDFLVAGLRGNVWRSQDGGMSWGQVRGGPPVNITASTRDASGKVLLANQMGMVLMLEDGSLHPVAEHLPALNGLLALAPGRCLGLSFTGALAVPCKVETGSAS</sequence>
<proteinExistence type="predicted"/>
<protein>
    <submittedName>
        <fullName evidence="4">Photosystem II stability/assembly factor-like uncharacterized protein</fullName>
    </submittedName>
</protein>
<dbReference type="GO" id="GO:0015979">
    <property type="term" value="P:photosynthesis"/>
    <property type="evidence" value="ECO:0007669"/>
    <property type="project" value="UniProtKB-KW"/>
</dbReference>
<dbReference type="InterPro" id="IPR028203">
    <property type="entry name" value="PSII_CF48-like_dom"/>
</dbReference>
<gene>
    <name evidence="4" type="ORF">EV679_1185</name>
</gene>
<dbReference type="GO" id="GO:0009523">
    <property type="term" value="C:photosystem II"/>
    <property type="evidence" value="ECO:0007669"/>
    <property type="project" value="UniProtKB-KW"/>
</dbReference>
<dbReference type="PANTHER" id="PTHR47199:SF2">
    <property type="entry name" value="PHOTOSYSTEM II STABILITY_ASSEMBLY FACTOR HCF136, CHLOROPLASTIC"/>
    <property type="match status" value="1"/>
</dbReference>
<dbReference type="EMBL" id="SGWZ01000001">
    <property type="protein sequence ID" value="RZS73976.1"/>
    <property type="molecule type" value="Genomic_DNA"/>
</dbReference>
<comment type="caution">
    <text evidence="4">The sequence shown here is derived from an EMBL/GenBank/DDBJ whole genome shotgun (WGS) entry which is preliminary data.</text>
</comment>
<dbReference type="Gene3D" id="2.130.10.10">
    <property type="entry name" value="YVTN repeat-like/Quinoprotein amine dehydrogenase"/>
    <property type="match status" value="2"/>
</dbReference>
<keyword evidence="1" id="KW-0602">Photosynthesis</keyword>
<evidence type="ECO:0000256" key="1">
    <source>
        <dbReference type="ARBA" id="ARBA00022531"/>
    </source>
</evidence>
<dbReference type="PANTHER" id="PTHR47199">
    <property type="entry name" value="PHOTOSYSTEM II STABILITY/ASSEMBLY FACTOR HCF136, CHLOROPLASTIC"/>
    <property type="match status" value="1"/>
</dbReference>
<evidence type="ECO:0000313" key="4">
    <source>
        <dbReference type="EMBL" id="RZS73976.1"/>
    </source>
</evidence>
<feature type="domain" description="Photosynthesis system II assembly factor Ycf48/Hcf136-like" evidence="3">
    <location>
        <begin position="90"/>
        <end position="140"/>
    </location>
</feature>
<dbReference type="InterPro" id="IPR015943">
    <property type="entry name" value="WD40/YVTN_repeat-like_dom_sf"/>
</dbReference>
<dbReference type="Proteomes" id="UP000292039">
    <property type="component" value="Unassembled WGS sequence"/>
</dbReference>
<dbReference type="AlphaFoldDB" id="A0A4Q7N2C4"/>
<dbReference type="SUPFAM" id="SSF110296">
    <property type="entry name" value="Oligoxyloglucan reducing end-specific cellobiohydrolase"/>
    <property type="match status" value="1"/>
</dbReference>
<keyword evidence="2" id="KW-0604">Photosystem II</keyword>
<feature type="domain" description="Photosynthesis system II assembly factor Ycf48/Hcf136-like" evidence="3">
    <location>
        <begin position="165"/>
        <end position="310"/>
    </location>
</feature>
<reference evidence="4 5" key="1">
    <citation type="submission" date="2019-02" db="EMBL/GenBank/DDBJ databases">
        <title>Genomic Encyclopedia of Type Strains, Phase IV (KMG-IV): sequencing the most valuable type-strain genomes for metagenomic binning, comparative biology and taxonomic classification.</title>
        <authorList>
            <person name="Goeker M."/>
        </authorList>
    </citation>
    <scope>NUCLEOTIDE SEQUENCE [LARGE SCALE GENOMIC DNA]</scope>
    <source>
        <strain evidence="4 5">DSM 16618</strain>
    </source>
</reference>
<accession>A0A4Q7N2C4</accession>